<dbReference type="Proteomes" id="UP000838756">
    <property type="component" value="Unassembled WGS sequence"/>
</dbReference>
<comment type="caution">
    <text evidence="1">The sequence shown here is derived from an EMBL/GenBank/DDBJ whole genome shotgun (WGS) entry which is preliminary data.</text>
</comment>
<dbReference type="EMBL" id="CAKXAJ010020628">
    <property type="protein sequence ID" value="CAH2223853.1"/>
    <property type="molecule type" value="Genomic_DNA"/>
</dbReference>
<gene>
    <name evidence="1" type="primary">jg23156</name>
    <name evidence="1" type="ORF">PAEG_LOCUS6834</name>
</gene>
<proteinExistence type="predicted"/>
<sequence>AFHLRDGDLPANTDTLIVTGAQEVVIEMSSMSGLKDVRHIHLTSNQFVTMKSFTAVDLNIVNLYIDIKWCTSLDIEPQAFNKLR</sequence>
<dbReference type="AlphaFoldDB" id="A0A8S4QXF2"/>
<dbReference type="OrthoDB" id="8185041at2759"/>
<organism evidence="1 2">
    <name type="scientific">Pararge aegeria aegeria</name>
    <dbReference type="NCBI Taxonomy" id="348720"/>
    <lineage>
        <taxon>Eukaryota</taxon>
        <taxon>Metazoa</taxon>
        <taxon>Ecdysozoa</taxon>
        <taxon>Arthropoda</taxon>
        <taxon>Hexapoda</taxon>
        <taxon>Insecta</taxon>
        <taxon>Pterygota</taxon>
        <taxon>Neoptera</taxon>
        <taxon>Endopterygota</taxon>
        <taxon>Lepidoptera</taxon>
        <taxon>Glossata</taxon>
        <taxon>Ditrysia</taxon>
        <taxon>Papilionoidea</taxon>
        <taxon>Nymphalidae</taxon>
        <taxon>Satyrinae</taxon>
        <taxon>Satyrini</taxon>
        <taxon>Parargina</taxon>
        <taxon>Pararge</taxon>
    </lineage>
</organism>
<reference evidence="1" key="1">
    <citation type="submission" date="2022-03" db="EMBL/GenBank/DDBJ databases">
        <authorList>
            <person name="Lindestad O."/>
        </authorList>
    </citation>
    <scope>NUCLEOTIDE SEQUENCE</scope>
</reference>
<evidence type="ECO:0000313" key="2">
    <source>
        <dbReference type="Proteomes" id="UP000838756"/>
    </source>
</evidence>
<evidence type="ECO:0000313" key="1">
    <source>
        <dbReference type="EMBL" id="CAH2223853.1"/>
    </source>
</evidence>
<keyword evidence="2" id="KW-1185">Reference proteome</keyword>
<feature type="non-terminal residue" evidence="1">
    <location>
        <position position="1"/>
    </location>
</feature>
<accession>A0A8S4QXF2</accession>
<name>A0A8S4QXF2_9NEOP</name>
<feature type="non-terminal residue" evidence="1">
    <location>
        <position position="84"/>
    </location>
</feature>
<protein>
    <submittedName>
        <fullName evidence="1">Jg23156 protein</fullName>
    </submittedName>
</protein>